<feature type="transmembrane region" description="Helical" evidence="6">
    <location>
        <begin position="250"/>
        <end position="268"/>
    </location>
</feature>
<dbReference type="EMBL" id="JACVEL010000004">
    <property type="protein sequence ID" value="MBC9812408.1"/>
    <property type="molecule type" value="Genomic_DNA"/>
</dbReference>
<feature type="transmembrane region" description="Helical" evidence="6">
    <location>
        <begin position="35"/>
        <end position="55"/>
    </location>
</feature>
<feature type="transmembrane region" description="Helical" evidence="6">
    <location>
        <begin position="148"/>
        <end position="170"/>
    </location>
</feature>
<dbReference type="SUPFAM" id="SSF103481">
    <property type="entry name" value="Multidrug resistance efflux transporter EmrE"/>
    <property type="match status" value="2"/>
</dbReference>
<feature type="transmembrane region" description="Helical" evidence="6">
    <location>
        <begin position="95"/>
        <end position="116"/>
    </location>
</feature>
<dbReference type="AlphaFoldDB" id="A0A8J6PPI3"/>
<feature type="transmembrane region" description="Helical" evidence="6">
    <location>
        <begin position="216"/>
        <end position="238"/>
    </location>
</feature>
<dbReference type="RefSeq" id="WP_216713986.1">
    <property type="nucleotide sequence ID" value="NZ_JACVEL010000004.1"/>
</dbReference>
<dbReference type="GO" id="GO:0016020">
    <property type="term" value="C:membrane"/>
    <property type="evidence" value="ECO:0007669"/>
    <property type="project" value="UniProtKB-SubCell"/>
</dbReference>
<feature type="transmembrane region" description="Helical" evidence="6">
    <location>
        <begin position="123"/>
        <end position="142"/>
    </location>
</feature>
<comment type="subcellular location">
    <subcellularLocation>
        <location evidence="1">Membrane</location>
        <topology evidence="1">Multi-pass membrane protein</topology>
    </subcellularLocation>
</comment>
<evidence type="ECO:0000313" key="8">
    <source>
        <dbReference type="EMBL" id="MBC9812408.1"/>
    </source>
</evidence>
<dbReference type="PANTHER" id="PTHR32322">
    <property type="entry name" value="INNER MEMBRANE TRANSPORTER"/>
    <property type="match status" value="1"/>
</dbReference>
<evidence type="ECO:0000259" key="7">
    <source>
        <dbReference type="Pfam" id="PF00892"/>
    </source>
</evidence>
<evidence type="ECO:0000256" key="6">
    <source>
        <dbReference type="SAM" id="Phobius"/>
    </source>
</evidence>
<feature type="transmembrane region" description="Helical" evidence="6">
    <location>
        <begin position="177"/>
        <end position="196"/>
    </location>
</feature>
<keyword evidence="9" id="KW-1185">Reference proteome</keyword>
<evidence type="ECO:0000256" key="1">
    <source>
        <dbReference type="ARBA" id="ARBA00004141"/>
    </source>
</evidence>
<dbReference type="InterPro" id="IPR037185">
    <property type="entry name" value="EmrE-like"/>
</dbReference>
<dbReference type="PANTHER" id="PTHR32322:SF2">
    <property type="entry name" value="EAMA DOMAIN-CONTAINING PROTEIN"/>
    <property type="match status" value="1"/>
</dbReference>
<dbReference type="InterPro" id="IPR050638">
    <property type="entry name" value="AA-Vitamin_Transporters"/>
</dbReference>
<sequence length="308" mass="34345">MGNTAKAHVALFFVNALYGANNIVAKDVMPAYLTPNVFIAFRVLGATFLFWLVSLFTKREKVAKKDLLKLAVCGIFGVAVNQLCFFHGLNHSSAINSGIIMTLNPIMVAIMAFFILKETMNTIKITGVLIGATGAVFLALQSDGTDGSTLFGDILLFINAVSYAIYLILVKPLMQKYSALTVTTYVFTFGAMYVLLFPQTLIDFTLIDFSSIPFGIWLRITYVIIGVTFFTYLLTMYAMKFLSASVTSTYIYLQPVMVIVFAYLFYAISLSEDYTKSITAIKLLWMCVIFAGVYMVVRSEGIKKRFKR</sequence>
<feature type="domain" description="EamA" evidence="7">
    <location>
        <begin position="151"/>
        <end position="297"/>
    </location>
</feature>
<dbReference type="Proteomes" id="UP000652681">
    <property type="component" value="Unassembled WGS sequence"/>
</dbReference>
<organism evidence="8 9">
    <name type="scientific">Taishania pollutisoli</name>
    <dbReference type="NCBI Taxonomy" id="2766479"/>
    <lineage>
        <taxon>Bacteria</taxon>
        <taxon>Pseudomonadati</taxon>
        <taxon>Bacteroidota</taxon>
        <taxon>Flavobacteriia</taxon>
        <taxon>Flavobacteriales</taxon>
        <taxon>Crocinitomicaceae</taxon>
        <taxon>Taishania</taxon>
    </lineage>
</organism>
<evidence type="ECO:0000313" key="9">
    <source>
        <dbReference type="Proteomes" id="UP000652681"/>
    </source>
</evidence>
<evidence type="ECO:0000256" key="3">
    <source>
        <dbReference type="ARBA" id="ARBA00022692"/>
    </source>
</evidence>
<evidence type="ECO:0000256" key="5">
    <source>
        <dbReference type="ARBA" id="ARBA00023136"/>
    </source>
</evidence>
<evidence type="ECO:0000256" key="4">
    <source>
        <dbReference type="ARBA" id="ARBA00022989"/>
    </source>
</evidence>
<proteinExistence type="inferred from homology"/>
<feature type="domain" description="EamA" evidence="7">
    <location>
        <begin position="9"/>
        <end position="138"/>
    </location>
</feature>
<protein>
    <submittedName>
        <fullName evidence="8">DMT family transporter</fullName>
    </submittedName>
</protein>
<keyword evidence="4 6" id="KW-1133">Transmembrane helix</keyword>
<keyword evidence="3 6" id="KW-0812">Transmembrane</keyword>
<reference evidence="8" key="1">
    <citation type="submission" date="2020-09" db="EMBL/GenBank/DDBJ databases">
        <title>Taishania pollutisoli gen. nov., sp. nov., Isolated from Tetrabromobisphenol A-Contaminated Soil.</title>
        <authorList>
            <person name="Chen Q."/>
        </authorList>
    </citation>
    <scope>NUCLEOTIDE SEQUENCE</scope>
    <source>
        <strain evidence="8">CZZ-1</strain>
    </source>
</reference>
<comment type="caution">
    <text evidence="8">The sequence shown here is derived from an EMBL/GenBank/DDBJ whole genome shotgun (WGS) entry which is preliminary data.</text>
</comment>
<dbReference type="Pfam" id="PF00892">
    <property type="entry name" value="EamA"/>
    <property type="match status" value="2"/>
</dbReference>
<accession>A0A8J6PPI3</accession>
<comment type="similarity">
    <text evidence="2">Belongs to the EamA transporter family.</text>
</comment>
<feature type="transmembrane region" description="Helical" evidence="6">
    <location>
        <begin position="67"/>
        <end position="89"/>
    </location>
</feature>
<keyword evidence="5 6" id="KW-0472">Membrane</keyword>
<feature type="transmembrane region" description="Helical" evidence="6">
    <location>
        <begin position="280"/>
        <end position="297"/>
    </location>
</feature>
<evidence type="ECO:0000256" key="2">
    <source>
        <dbReference type="ARBA" id="ARBA00007362"/>
    </source>
</evidence>
<dbReference type="InterPro" id="IPR000620">
    <property type="entry name" value="EamA_dom"/>
</dbReference>
<gene>
    <name evidence="8" type="ORF">H9Y05_07970</name>
</gene>
<name>A0A8J6PPI3_9FLAO</name>